<dbReference type="RefSeq" id="WP_183995433.1">
    <property type="nucleotide sequence ID" value="NZ_BMHW01000005.1"/>
</dbReference>
<name>A0A7W9YA03_9HYPH</name>
<dbReference type="AlphaFoldDB" id="A0A7W9YA03"/>
<sequence>MKNSPPRTLRSFVVEYKSSRRQPKPVVKSIWGDTDLKTLTQAVADDMPFSAPRQDITDSIEKNAVTNQNAAMTETPVAELAESCEAEAKVAFESEPVLAPVNRADEVRAAMPAAKPKTQRRSRSAGVRRVIQSPKSAPHTPTEIRYADPATDSCDVLSALELENRTLKHLLVEKLQSENRLLREMLERFEQ</sequence>
<comment type="caution">
    <text evidence="2">The sequence shown here is derived from an EMBL/GenBank/DDBJ whole genome shotgun (WGS) entry which is preliminary data.</text>
</comment>
<evidence type="ECO:0000313" key="2">
    <source>
        <dbReference type="EMBL" id="MBB6164714.1"/>
    </source>
</evidence>
<evidence type="ECO:0000256" key="1">
    <source>
        <dbReference type="SAM" id="MobiDB-lite"/>
    </source>
</evidence>
<protein>
    <submittedName>
        <fullName evidence="2">Uncharacterized protein</fullName>
    </submittedName>
</protein>
<proteinExistence type="predicted"/>
<dbReference type="Proteomes" id="UP000547879">
    <property type="component" value="Unassembled WGS sequence"/>
</dbReference>
<evidence type="ECO:0000313" key="3">
    <source>
        <dbReference type="Proteomes" id="UP000547879"/>
    </source>
</evidence>
<organism evidence="2 3">
    <name type="scientific">Rhizobium wenxiniae</name>
    <dbReference type="NCBI Taxonomy" id="1737357"/>
    <lineage>
        <taxon>Bacteria</taxon>
        <taxon>Pseudomonadati</taxon>
        <taxon>Pseudomonadota</taxon>
        <taxon>Alphaproteobacteria</taxon>
        <taxon>Hyphomicrobiales</taxon>
        <taxon>Rhizobiaceae</taxon>
        <taxon>Rhizobium/Agrobacterium group</taxon>
        <taxon>Rhizobium</taxon>
    </lineage>
</organism>
<keyword evidence="3" id="KW-1185">Reference proteome</keyword>
<dbReference type="EMBL" id="JACHEG010000006">
    <property type="protein sequence ID" value="MBB6164714.1"/>
    <property type="molecule type" value="Genomic_DNA"/>
</dbReference>
<accession>A0A7W9YA03</accession>
<feature type="region of interest" description="Disordered" evidence="1">
    <location>
        <begin position="111"/>
        <end position="147"/>
    </location>
</feature>
<gene>
    <name evidence="2" type="ORF">HNQ72_004559</name>
</gene>
<reference evidence="2 3" key="1">
    <citation type="submission" date="2020-08" db="EMBL/GenBank/DDBJ databases">
        <title>Genomic Encyclopedia of Type Strains, Phase IV (KMG-IV): sequencing the most valuable type-strain genomes for metagenomic binning, comparative biology and taxonomic classification.</title>
        <authorList>
            <person name="Goeker M."/>
        </authorList>
    </citation>
    <scope>NUCLEOTIDE SEQUENCE [LARGE SCALE GENOMIC DNA]</scope>
    <source>
        <strain evidence="2 3">DSM 100734</strain>
    </source>
</reference>